<organism evidence="2 3">
    <name type="scientific">Lasiosphaeria ovina</name>
    <dbReference type="NCBI Taxonomy" id="92902"/>
    <lineage>
        <taxon>Eukaryota</taxon>
        <taxon>Fungi</taxon>
        <taxon>Dikarya</taxon>
        <taxon>Ascomycota</taxon>
        <taxon>Pezizomycotina</taxon>
        <taxon>Sordariomycetes</taxon>
        <taxon>Sordariomycetidae</taxon>
        <taxon>Sordariales</taxon>
        <taxon>Lasiosphaeriaceae</taxon>
        <taxon>Lasiosphaeria</taxon>
    </lineage>
</organism>
<evidence type="ECO:0000313" key="2">
    <source>
        <dbReference type="EMBL" id="KAK3382557.1"/>
    </source>
</evidence>
<reference evidence="2" key="2">
    <citation type="submission" date="2023-06" db="EMBL/GenBank/DDBJ databases">
        <authorList>
            <consortium name="Lawrence Berkeley National Laboratory"/>
            <person name="Haridas S."/>
            <person name="Hensen N."/>
            <person name="Bonometti L."/>
            <person name="Westerberg I."/>
            <person name="Brannstrom I.O."/>
            <person name="Guillou S."/>
            <person name="Cros-Aarteil S."/>
            <person name="Calhoun S."/>
            <person name="Kuo A."/>
            <person name="Mondo S."/>
            <person name="Pangilinan J."/>
            <person name="Riley R."/>
            <person name="Labutti K."/>
            <person name="Andreopoulos B."/>
            <person name="Lipzen A."/>
            <person name="Chen C."/>
            <person name="Yanf M."/>
            <person name="Daum C."/>
            <person name="Ng V."/>
            <person name="Clum A."/>
            <person name="Steindorff A."/>
            <person name="Ohm R."/>
            <person name="Martin F."/>
            <person name="Silar P."/>
            <person name="Natvig D."/>
            <person name="Lalanne C."/>
            <person name="Gautier V."/>
            <person name="Ament-Velasquez S.L."/>
            <person name="Kruys A."/>
            <person name="Hutchinson M.I."/>
            <person name="Powell A.J."/>
            <person name="Barry K."/>
            <person name="Miller A.N."/>
            <person name="Grigoriev I.V."/>
            <person name="Debuchy R."/>
            <person name="Gladieux P."/>
            <person name="Thoren M.H."/>
            <person name="Johannesson H."/>
        </authorList>
    </citation>
    <scope>NUCLEOTIDE SEQUENCE</scope>
    <source>
        <strain evidence="2">CBS 958.72</strain>
    </source>
</reference>
<reference evidence="2" key="1">
    <citation type="journal article" date="2023" name="Mol. Phylogenet. Evol.">
        <title>Genome-scale phylogeny and comparative genomics of the fungal order Sordariales.</title>
        <authorList>
            <person name="Hensen N."/>
            <person name="Bonometti L."/>
            <person name="Westerberg I."/>
            <person name="Brannstrom I.O."/>
            <person name="Guillou S."/>
            <person name="Cros-Aarteil S."/>
            <person name="Calhoun S."/>
            <person name="Haridas S."/>
            <person name="Kuo A."/>
            <person name="Mondo S."/>
            <person name="Pangilinan J."/>
            <person name="Riley R."/>
            <person name="LaButti K."/>
            <person name="Andreopoulos B."/>
            <person name="Lipzen A."/>
            <person name="Chen C."/>
            <person name="Yan M."/>
            <person name="Daum C."/>
            <person name="Ng V."/>
            <person name="Clum A."/>
            <person name="Steindorff A."/>
            <person name="Ohm R.A."/>
            <person name="Martin F."/>
            <person name="Silar P."/>
            <person name="Natvig D.O."/>
            <person name="Lalanne C."/>
            <person name="Gautier V."/>
            <person name="Ament-Velasquez S.L."/>
            <person name="Kruys A."/>
            <person name="Hutchinson M.I."/>
            <person name="Powell A.J."/>
            <person name="Barry K."/>
            <person name="Miller A.N."/>
            <person name="Grigoriev I.V."/>
            <person name="Debuchy R."/>
            <person name="Gladieux P."/>
            <person name="Hiltunen Thoren M."/>
            <person name="Johannesson H."/>
        </authorList>
    </citation>
    <scope>NUCLEOTIDE SEQUENCE</scope>
    <source>
        <strain evidence="2">CBS 958.72</strain>
    </source>
</reference>
<dbReference type="EMBL" id="JAULSN010000001">
    <property type="protein sequence ID" value="KAK3382557.1"/>
    <property type="molecule type" value="Genomic_DNA"/>
</dbReference>
<proteinExistence type="predicted"/>
<evidence type="ECO:0000313" key="3">
    <source>
        <dbReference type="Proteomes" id="UP001287356"/>
    </source>
</evidence>
<protein>
    <submittedName>
        <fullName evidence="2">Uncharacterized protein</fullName>
    </submittedName>
</protein>
<name>A0AAE0NJF5_9PEZI</name>
<comment type="caution">
    <text evidence="2">The sequence shown here is derived from an EMBL/GenBank/DDBJ whole genome shotgun (WGS) entry which is preliminary data.</text>
</comment>
<accession>A0AAE0NJF5</accession>
<gene>
    <name evidence="2" type="ORF">B0T24DRAFT_601964</name>
</gene>
<feature type="signal peptide" evidence="1">
    <location>
        <begin position="1"/>
        <end position="21"/>
    </location>
</feature>
<dbReference type="AlphaFoldDB" id="A0AAE0NJF5"/>
<evidence type="ECO:0000256" key="1">
    <source>
        <dbReference type="SAM" id="SignalP"/>
    </source>
</evidence>
<keyword evidence="1" id="KW-0732">Signal</keyword>
<sequence>MKPGGCSRAVPLLELMLTVLGRLFSFPRYKKHQDVLQLAVWFSSFSASTQALPSDSKSIPWLPSLRLDTQPPPAPTSISPATMVSFNMIIAAVAAVAGSLPVVLGGTLVEATAAADIVEFTSVAERGLDTRHSNTKDPYGGWKCASWYPLHPVPKNPSCNQNNCYRAFLNARKGSDGYHCPSTAFDYCCQWYSLTAAERAIVTKQGSLYYFLPWTGNCGAAGPFHSDADVKAVVDKINDVCACTLDHKVSVTLPNDYAALSKLKLNDPVCVQHLH</sequence>
<dbReference type="Proteomes" id="UP001287356">
    <property type="component" value="Unassembled WGS sequence"/>
</dbReference>
<feature type="chain" id="PRO_5042123286" evidence="1">
    <location>
        <begin position="22"/>
        <end position="275"/>
    </location>
</feature>
<keyword evidence="3" id="KW-1185">Reference proteome</keyword>